<protein>
    <submittedName>
        <fullName evidence="2">Uncharacterized protein</fullName>
    </submittedName>
</protein>
<gene>
    <name evidence="2" type="ORF">ABVK50_15430</name>
</gene>
<name>A0AAU8CK33_9HYPH</name>
<feature type="compositionally biased region" description="Acidic residues" evidence="1">
    <location>
        <begin position="124"/>
        <end position="133"/>
    </location>
</feature>
<sequence length="197" mass="21131">MNGVAGRIRDLENKVGGAYYVALCWLAMNRSSGKGSKSALETKIFGKDKPTSTFRNAWRIADKAFAEGFHDAHRKTVAELGLDEAVTFAVQCLDAHRTALGVTTMKDYEELCKYASAEAVPAPEPEEAAEPEVPEGKAEGETDADGKPAEVPGADIMANLRNACAQLTFDQLVEHGAWVAEMIEAARAATEKQSKAA</sequence>
<reference evidence="2" key="1">
    <citation type="submission" date="2024-06" db="EMBL/GenBank/DDBJ databases">
        <title>Mesorhizobium karijinii sp. nov., a symbiont of the iconic Swainsona formosa from arid Australia.</title>
        <authorList>
            <person name="Hill Y.J."/>
            <person name="Watkin E.L.J."/>
            <person name="O'Hara G.W."/>
            <person name="Terpolilli J."/>
            <person name="Tye M.L."/>
            <person name="Kohlmeier M.G."/>
        </authorList>
    </citation>
    <scope>NUCLEOTIDE SEQUENCE</scope>
    <source>
        <strain evidence="2">WSM2240</strain>
    </source>
</reference>
<feature type="region of interest" description="Disordered" evidence="1">
    <location>
        <begin position="119"/>
        <end position="152"/>
    </location>
</feature>
<proteinExistence type="predicted"/>
<dbReference type="EMBL" id="CP159253">
    <property type="protein sequence ID" value="XCG46711.1"/>
    <property type="molecule type" value="Genomic_DNA"/>
</dbReference>
<feature type="compositionally biased region" description="Basic and acidic residues" evidence="1">
    <location>
        <begin position="134"/>
        <end position="148"/>
    </location>
</feature>
<organism evidence="2">
    <name type="scientific">Mesorhizobium sp. WSM2240</name>
    <dbReference type="NCBI Taxonomy" id="3228851"/>
    <lineage>
        <taxon>Bacteria</taxon>
        <taxon>Pseudomonadati</taxon>
        <taxon>Pseudomonadota</taxon>
        <taxon>Alphaproteobacteria</taxon>
        <taxon>Hyphomicrobiales</taxon>
        <taxon>Phyllobacteriaceae</taxon>
        <taxon>Mesorhizobium</taxon>
    </lineage>
</organism>
<evidence type="ECO:0000256" key="1">
    <source>
        <dbReference type="SAM" id="MobiDB-lite"/>
    </source>
</evidence>
<dbReference type="RefSeq" id="WP_353645751.1">
    <property type="nucleotide sequence ID" value="NZ_CP159253.1"/>
</dbReference>
<dbReference type="AlphaFoldDB" id="A0AAU8CK33"/>
<accession>A0AAU8CK33</accession>
<evidence type="ECO:0000313" key="2">
    <source>
        <dbReference type="EMBL" id="XCG46711.1"/>
    </source>
</evidence>